<feature type="region of interest" description="Disordered" evidence="1">
    <location>
        <begin position="239"/>
        <end position="268"/>
    </location>
</feature>
<protein>
    <submittedName>
        <fullName evidence="2">Uncharacterized protein</fullName>
    </submittedName>
</protein>
<dbReference type="AlphaFoldDB" id="A0A918TJG9"/>
<name>A0A918TJG9_9BACT</name>
<reference evidence="2" key="2">
    <citation type="submission" date="2020-09" db="EMBL/GenBank/DDBJ databases">
        <authorList>
            <person name="Sun Q."/>
            <person name="Kim S."/>
        </authorList>
    </citation>
    <scope>NUCLEOTIDE SEQUENCE</scope>
    <source>
        <strain evidence="2">KCTC 12988</strain>
    </source>
</reference>
<feature type="compositionally biased region" description="Basic and acidic residues" evidence="1">
    <location>
        <begin position="239"/>
        <end position="250"/>
    </location>
</feature>
<evidence type="ECO:0000313" key="3">
    <source>
        <dbReference type="Proteomes" id="UP000644507"/>
    </source>
</evidence>
<dbReference type="EMBL" id="BMXI01000006">
    <property type="protein sequence ID" value="GHC51886.1"/>
    <property type="molecule type" value="Genomic_DNA"/>
</dbReference>
<feature type="compositionally biased region" description="Acidic residues" evidence="1">
    <location>
        <begin position="153"/>
        <end position="167"/>
    </location>
</feature>
<accession>A0A918TJG9</accession>
<dbReference type="RefSeq" id="WP_189569574.1">
    <property type="nucleotide sequence ID" value="NZ_BMXI01000006.1"/>
</dbReference>
<organism evidence="2 3">
    <name type="scientific">Roseibacillus persicicus</name>
    <dbReference type="NCBI Taxonomy" id="454148"/>
    <lineage>
        <taxon>Bacteria</taxon>
        <taxon>Pseudomonadati</taxon>
        <taxon>Verrucomicrobiota</taxon>
        <taxon>Verrucomicrobiia</taxon>
        <taxon>Verrucomicrobiales</taxon>
        <taxon>Verrucomicrobiaceae</taxon>
        <taxon>Roseibacillus</taxon>
    </lineage>
</organism>
<comment type="caution">
    <text evidence="2">The sequence shown here is derived from an EMBL/GenBank/DDBJ whole genome shotgun (WGS) entry which is preliminary data.</text>
</comment>
<gene>
    <name evidence="2" type="ORF">GCM10007100_17720</name>
</gene>
<feature type="compositionally biased region" description="Acidic residues" evidence="1">
    <location>
        <begin position="251"/>
        <end position="268"/>
    </location>
</feature>
<reference evidence="2" key="1">
    <citation type="journal article" date="2014" name="Int. J. Syst. Evol. Microbiol.">
        <title>Complete genome sequence of Corynebacterium casei LMG S-19264T (=DSM 44701T), isolated from a smear-ripened cheese.</title>
        <authorList>
            <consortium name="US DOE Joint Genome Institute (JGI-PGF)"/>
            <person name="Walter F."/>
            <person name="Albersmeier A."/>
            <person name="Kalinowski J."/>
            <person name="Ruckert C."/>
        </authorList>
    </citation>
    <scope>NUCLEOTIDE SEQUENCE</scope>
    <source>
        <strain evidence="2">KCTC 12988</strain>
    </source>
</reference>
<proteinExistence type="predicted"/>
<sequence length="527" mass="58604">MNSPLLLLTLLGAASIAAETEPALDFLRFTNGDTLHGHYLGLDEGPLVQWQSTESPDQSAYRTENLRKLSLNNGRAKEQITSSGMVELSNGDLVPGDLIAMGSDSVSVQTQFAGLLTIPREHVRIIMPNRHGGDVIYAGPLNDLDWSIPGADPEAEEAEEAGDEQGDEDKKKVTLPETWTHGGGAWSSNSSDILRLDKELPDRVSIRFHLTWQAPLNTNIAIFTDFQKPFRQENVRVRRVPDGNKQKNEKEEEAEAIEEDAEGEEEEPAPEMLDIMEVGPGNSDSESYGSGYLMSILSSYSRLQRLSFDDKKMPRKSSFPNSGGRLNLGDFYSAEFEIRANREEGTVALFVNGEFYSEWQDLATPLEETSRYFAIAAGSKSRIRISDVVVAKWNGMPDSARSMETEERDVILLTNGTDRLSGDLLTLEEDRFRIESKYGEFQIPAQEITDIRLATNSIVEGPEPQSGEILVNMQPKGLLTFLPKEGNGSRLKGSHPILGDLTLDLNYAYLLEFDPISSIFDNWDDDF</sequence>
<keyword evidence="3" id="KW-1185">Reference proteome</keyword>
<feature type="region of interest" description="Disordered" evidence="1">
    <location>
        <begin position="148"/>
        <end position="186"/>
    </location>
</feature>
<evidence type="ECO:0000256" key="1">
    <source>
        <dbReference type="SAM" id="MobiDB-lite"/>
    </source>
</evidence>
<evidence type="ECO:0000313" key="2">
    <source>
        <dbReference type="EMBL" id="GHC51886.1"/>
    </source>
</evidence>
<dbReference type="Proteomes" id="UP000644507">
    <property type="component" value="Unassembled WGS sequence"/>
</dbReference>